<name>A0ABY5NWH0_9ENTE</name>
<dbReference type="Proteomes" id="UP001058273">
    <property type="component" value="Chromosome"/>
</dbReference>
<evidence type="ECO:0000313" key="2">
    <source>
        <dbReference type="Proteomes" id="UP001058273"/>
    </source>
</evidence>
<gene>
    <name evidence="1" type="ORF">G314FT_00870</name>
</gene>
<organism evidence="1 2">
    <name type="scientific">Vagococcus luciliae</name>
    <dbReference type="NCBI Taxonomy" id="2920380"/>
    <lineage>
        <taxon>Bacteria</taxon>
        <taxon>Bacillati</taxon>
        <taxon>Bacillota</taxon>
        <taxon>Bacilli</taxon>
        <taxon>Lactobacillales</taxon>
        <taxon>Enterococcaceae</taxon>
        <taxon>Vagococcus</taxon>
    </lineage>
</organism>
<sequence>MIELNSLKEKLTDLYELSEATNFKVDGKPAKIDDVQELYKEKIIDLLDSIGLEDIYLN</sequence>
<dbReference type="RefSeq" id="WP_257701598.1">
    <property type="nucleotide sequence ID" value="NZ_CP102451.1"/>
</dbReference>
<proteinExistence type="predicted"/>
<keyword evidence="2" id="KW-1185">Reference proteome</keyword>
<accession>A0ABY5NWH0</accession>
<dbReference type="EMBL" id="CP102451">
    <property type="protein sequence ID" value="UUV97996.1"/>
    <property type="molecule type" value="Genomic_DNA"/>
</dbReference>
<reference evidence="1" key="1">
    <citation type="submission" date="2022-08" db="EMBL/GenBank/DDBJ databases">
        <title>Genome sequence of Vagococcus luciliae DSM 112651.</title>
        <authorList>
            <person name="Juan G."/>
            <person name="Anja P."/>
            <person name="Rolf D."/>
            <person name="Kampfer P."/>
            <person name="Vilcinskas A."/>
        </authorList>
    </citation>
    <scope>NUCLEOTIDE SEQUENCE</scope>
    <source>
        <strain evidence="1">G314FT</strain>
    </source>
</reference>
<evidence type="ECO:0000313" key="1">
    <source>
        <dbReference type="EMBL" id="UUV97996.1"/>
    </source>
</evidence>
<reference evidence="1" key="2">
    <citation type="submission" date="2022-08" db="EMBL/GenBank/DDBJ databases">
        <authorList>
            <person name="Poehlein A."/>
            <person name="Guzman J."/>
            <person name="Daniel R."/>
            <person name="Vilcinskas A."/>
        </authorList>
    </citation>
    <scope>NUCLEOTIDE SEQUENCE</scope>
    <source>
        <strain evidence="1">G314FT</strain>
    </source>
</reference>
<protein>
    <submittedName>
        <fullName evidence="1">Uncharacterized protein</fullName>
    </submittedName>
</protein>